<dbReference type="AlphaFoldDB" id="Q0RVI8"/>
<evidence type="ECO:0000256" key="1">
    <source>
        <dbReference type="SAM" id="MobiDB-lite"/>
    </source>
</evidence>
<protein>
    <submittedName>
        <fullName evidence="2">Possible transposase</fullName>
    </submittedName>
</protein>
<gene>
    <name evidence="2" type="ordered locus">RHA1_ro11051</name>
</gene>
<feature type="compositionally biased region" description="Basic residues" evidence="1">
    <location>
        <begin position="1"/>
        <end position="11"/>
    </location>
</feature>
<feature type="region of interest" description="Disordered" evidence="1">
    <location>
        <begin position="1"/>
        <end position="26"/>
    </location>
</feature>
<reference evidence="3" key="1">
    <citation type="journal article" date="2006" name="Proc. Natl. Acad. Sci. U.S.A.">
        <title>The complete genome of Rhodococcus sp. RHA1 provides insights into a catabolic powerhouse.</title>
        <authorList>
            <person name="McLeod M.P."/>
            <person name="Warren R.L."/>
            <person name="Hsiao W.W.L."/>
            <person name="Araki N."/>
            <person name="Myhre M."/>
            <person name="Fernandes C."/>
            <person name="Miyazawa D."/>
            <person name="Wong W."/>
            <person name="Lillquist A.L."/>
            <person name="Wang D."/>
            <person name="Dosanjh M."/>
            <person name="Hara H."/>
            <person name="Petrescu A."/>
            <person name="Morin R.D."/>
            <person name="Yang G."/>
            <person name="Stott J.M."/>
            <person name="Schein J.E."/>
            <person name="Shin H."/>
            <person name="Smailus D."/>
            <person name="Siddiqui A.S."/>
            <person name="Marra M.A."/>
            <person name="Jones S.J.M."/>
            <person name="Holt R."/>
            <person name="Brinkman F.S.L."/>
            <person name="Miyauchi K."/>
            <person name="Fukuda M."/>
            <person name="Davies J.E."/>
            <person name="Mohn W.W."/>
            <person name="Eltis L.D."/>
        </authorList>
    </citation>
    <scope>NUCLEOTIDE SEQUENCE [LARGE SCALE GENOMIC DNA]</scope>
    <source>
        <strain evidence="3">RHA1</strain>
    </source>
</reference>
<geneLocation type="plasmid" evidence="2 3">
    <name>pRHL3</name>
</geneLocation>
<evidence type="ECO:0000313" key="2">
    <source>
        <dbReference type="EMBL" id="ABH00698.1"/>
    </source>
</evidence>
<feature type="region of interest" description="Disordered" evidence="1">
    <location>
        <begin position="79"/>
        <end position="135"/>
    </location>
</feature>
<name>Q0RVI8_RHOJR</name>
<dbReference type="Proteomes" id="UP000008710">
    <property type="component" value="Plasmid pRHL3"/>
</dbReference>
<accession>Q0RVI8</accession>
<organism evidence="2 3">
    <name type="scientific">Rhodococcus jostii (strain RHA1)</name>
    <dbReference type="NCBI Taxonomy" id="101510"/>
    <lineage>
        <taxon>Bacteria</taxon>
        <taxon>Bacillati</taxon>
        <taxon>Actinomycetota</taxon>
        <taxon>Actinomycetes</taxon>
        <taxon>Mycobacteriales</taxon>
        <taxon>Nocardiaceae</taxon>
        <taxon>Rhodococcus</taxon>
    </lineage>
</organism>
<dbReference type="HOGENOM" id="CLU_1884159_0_0_11"/>
<evidence type="ECO:0000313" key="3">
    <source>
        <dbReference type="Proteomes" id="UP000008710"/>
    </source>
</evidence>
<feature type="compositionally biased region" description="Low complexity" evidence="1">
    <location>
        <begin position="97"/>
        <end position="109"/>
    </location>
</feature>
<keyword evidence="2" id="KW-0614">Plasmid</keyword>
<dbReference type="KEGG" id="rha:RHA1_ro11051"/>
<proteinExistence type="predicted"/>
<dbReference type="EMBL" id="CP000434">
    <property type="protein sequence ID" value="ABH00698.1"/>
    <property type="molecule type" value="Genomic_DNA"/>
</dbReference>
<sequence length="135" mass="14638">MPTKGLGRRARMANEPAKHALGRPRGGLSTKIHALTDVHCCPLTHMLARTDRGNPCLAPLLEAHRARETTAFRLLANKAYSHPRIRKQLRDAESHVPSPNAATRSPAARPRARPAVDHPHSTSAGKGKSGKCELV</sequence>